<evidence type="ECO:0000313" key="5">
    <source>
        <dbReference type="Proteomes" id="UP000187455"/>
    </source>
</evidence>
<comment type="caution">
    <text evidence="4">The sequence shown here is derived from an EMBL/GenBank/DDBJ whole genome shotgun (WGS) entry which is preliminary data.</text>
</comment>
<dbReference type="GO" id="GO:0005739">
    <property type="term" value="C:mitochondrion"/>
    <property type="evidence" value="ECO:0007669"/>
    <property type="project" value="TreeGrafter"/>
</dbReference>
<dbReference type="Proteomes" id="UP000187455">
    <property type="component" value="Unassembled WGS sequence"/>
</dbReference>
<keyword evidence="5" id="KW-1185">Reference proteome</keyword>
<dbReference type="OrthoDB" id="10250282at2759"/>
<dbReference type="CDD" id="cd07572">
    <property type="entry name" value="nit"/>
    <property type="match status" value="1"/>
</dbReference>
<evidence type="ECO:0000259" key="3">
    <source>
        <dbReference type="PROSITE" id="PS50263"/>
    </source>
</evidence>
<dbReference type="STRING" id="133383.A0A1R0GMP5"/>
<dbReference type="GO" id="GO:0006528">
    <property type="term" value="P:asparagine metabolic process"/>
    <property type="evidence" value="ECO:0007669"/>
    <property type="project" value="TreeGrafter"/>
</dbReference>
<dbReference type="EMBL" id="LSSL01007165">
    <property type="protein sequence ID" value="OLY78147.1"/>
    <property type="molecule type" value="Genomic_DNA"/>
</dbReference>
<dbReference type="AlphaFoldDB" id="A0A1R0GMP5"/>
<dbReference type="InterPro" id="IPR001110">
    <property type="entry name" value="UPF0012_CS"/>
</dbReference>
<dbReference type="PANTHER" id="PTHR23088">
    <property type="entry name" value="NITRILASE-RELATED"/>
    <property type="match status" value="1"/>
</dbReference>
<dbReference type="Pfam" id="PF00795">
    <property type="entry name" value="CN_hydrolase"/>
    <property type="match status" value="1"/>
</dbReference>
<sequence>MNKLRMALIQLKVGSNKVLNISNARSMVLKASKEGANVVVLPECFNTPYGTAYFNDYAEEINSSEMGPTTLALSKMAKDAKVFLVGGSIPERAADSGQIYNTCTIWNDQGTLIGKHRKMHLFDIDVPGKITFKESDVLSPGNELTSFATPWGHIGVGICYDVRFPELAMIAARRGCFAMVYPGAFNMVTGPMHWEALMRARAIDNMIFVAGCSPARDLDFSYHAWGHSIVVGPKGDVKATCEFDETIVYADLDLAEIKEIRTNIPIYDQRRFDMYPDVSK</sequence>
<dbReference type="GO" id="GO:0006107">
    <property type="term" value="P:oxaloacetate metabolic process"/>
    <property type="evidence" value="ECO:0007669"/>
    <property type="project" value="TreeGrafter"/>
</dbReference>
<dbReference type="FunFam" id="3.60.110.10:FF:000002">
    <property type="entry name" value="Nitrilase family member 2"/>
    <property type="match status" value="1"/>
</dbReference>
<dbReference type="InterPro" id="IPR036526">
    <property type="entry name" value="C-N_Hydrolase_sf"/>
</dbReference>
<protein>
    <submittedName>
        <fullName evidence="4">Omega-amidase NIT2</fullName>
    </submittedName>
</protein>
<evidence type="ECO:0000256" key="1">
    <source>
        <dbReference type="ARBA" id="ARBA00010613"/>
    </source>
</evidence>
<keyword evidence="2" id="KW-0378">Hydrolase</keyword>
<dbReference type="InterPro" id="IPR045254">
    <property type="entry name" value="Nit1/2_C-N_Hydrolase"/>
</dbReference>
<dbReference type="PANTHER" id="PTHR23088:SF30">
    <property type="entry name" value="OMEGA-AMIDASE NIT2"/>
    <property type="match status" value="1"/>
</dbReference>
<reference evidence="4 5" key="1">
    <citation type="journal article" date="2016" name="Mol. Biol. Evol.">
        <title>Genome-Wide Survey of Gut Fungi (Harpellales) Reveals the First Horizontally Transferred Ubiquitin Gene from a Mosquito Host.</title>
        <authorList>
            <person name="Wang Y."/>
            <person name="White M.M."/>
            <person name="Kvist S."/>
            <person name="Moncalvo J.M."/>
        </authorList>
    </citation>
    <scope>NUCLEOTIDE SEQUENCE [LARGE SCALE GENOMIC DNA]</scope>
    <source>
        <strain evidence="4 5">ALG-7-W6</strain>
    </source>
</reference>
<evidence type="ECO:0000256" key="2">
    <source>
        <dbReference type="ARBA" id="ARBA00022801"/>
    </source>
</evidence>
<dbReference type="PROSITE" id="PS50263">
    <property type="entry name" value="CN_HYDROLASE"/>
    <property type="match status" value="1"/>
</dbReference>
<dbReference type="SUPFAM" id="SSF56317">
    <property type="entry name" value="Carbon-nitrogen hydrolase"/>
    <property type="match status" value="1"/>
</dbReference>
<accession>A0A1R0GMP5</accession>
<name>A0A1R0GMP5_9FUNG</name>
<proteinExistence type="inferred from homology"/>
<evidence type="ECO:0000313" key="4">
    <source>
        <dbReference type="EMBL" id="OLY78147.1"/>
    </source>
</evidence>
<comment type="similarity">
    <text evidence="1">Belongs to the carbon-nitrogen hydrolase superfamily. NIT1/NIT2 family.</text>
</comment>
<organism evidence="4 5">
    <name type="scientific">Smittium mucronatum</name>
    <dbReference type="NCBI Taxonomy" id="133383"/>
    <lineage>
        <taxon>Eukaryota</taxon>
        <taxon>Fungi</taxon>
        <taxon>Fungi incertae sedis</taxon>
        <taxon>Zoopagomycota</taxon>
        <taxon>Kickxellomycotina</taxon>
        <taxon>Harpellomycetes</taxon>
        <taxon>Harpellales</taxon>
        <taxon>Legeriomycetaceae</taxon>
        <taxon>Smittium</taxon>
    </lineage>
</organism>
<gene>
    <name evidence="4" type="ORF">AYI68_g7811</name>
</gene>
<dbReference type="GO" id="GO:0006541">
    <property type="term" value="P:glutamine metabolic process"/>
    <property type="evidence" value="ECO:0007669"/>
    <property type="project" value="TreeGrafter"/>
</dbReference>
<dbReference type="GO" id="GO:0050152">
    <property type="term" value="F:omega-amidase activity"/>
    <property type="evidence" value="ECO:0007669"/>
    <property type="project" value="TreeGrafter"/>
</dbReference>
<dbReference type="InterPro" id="IPR003010">
    <property type="entry name" value="C-N_Hydrolase"/>
</dbReference>
<dbReference type="Gene3D" id="3.60.110.10">
    <property type="entry name" value="Carbon-nitrogen hydrolase"/>
    <property type="match status" value="1"/>
</dbReference>
<dbReference type="PROSITE" id="PS01227">
    <property type="entry name" value="UPF0012"/>
    <property type="match status" value="1"/>
</dbReference>
<feature type="domain" description="CN hydrolase" evidence="3">
    <location>
        <begin position="4"/>
        <end position="254"/>
    </location>
</feature>